<sequence length="97" mass="9986">GNRAAPGAIVARGGGARPGVGRPGRRRGDPEPGGRHLLRAGRGGRPRLGADGRAPHGGRASRRRDGRVRGRRPHRRARPAGAASRHGGARPGGSPRL</sequence>
<dbReference type="AlphaFoldDB" id="A0A6J4LVH8"/>
<feature type="compositionally biased region" description="Low complexity" evidence="1">
    <location>
        <begin position="79"/>
        <end position="97"/>
    </location>
</feature>
<organism evidence="2">
    <name type="scientific">uncultured Gemmatimonadota bacterium</name>
    <dbReference type="NCBI Taxonomy" id="203437"/>
    <lineage>
        <taxon>Bacteria</taxon>
        <taxon>Pseudomonadati</taxon>
        <taxon>Gemmatimonadota</taxon>
        <taxon>environmental samples</taxon>
    </lineage>
</organism>
<feature type="compositionally biased region" description="Basic residues" evidence="1">
    <location>
        <begin position="59"/>
        <end position="78"/>
    </location>
</feature>
<evidence type="ECO:0000313" key="2">
    <source>
        <dbReference type="EMBL" id="CAA9339247.1"/>
    </source>
</evidence>
<accession>A0A6J4LVH8</accession>
<dbReference type="EMBL" id="CADCTV010000531">
    <property type="protein sequence ID" value="CAA9339247.1"/>
    <property type="molecule type" value="Genomic_DNA"/>
</dbReference>
<evidence type="ECO:0000256" key="1">
    <source>
        <dbReference type="SAM" id="MobiDB-lite"/>
    </source>
</evidence>
<feature type="compositionally biased region" description="Low complexity" evidence="1">
    <location>
        <begin position="1"/>
        <end position="11"/>
    </location>
</feature>
<feature type="compositionally biased region" description="Basic residues" evidence="1">
    <location>
        <begin position="36"/>
        <end position="45"/>
    </location>
</feature>
<protein>
    <submittedName>
        <fullName evidence="2">Uncharacterized protein</fullName>
    </submittedName>
</protein>
<feature type="non-terminal residue" evidence="2">
    <location>
        <position position="97"/>
    </location>
</feature>
<proteinExistence type="predicted"/>
<reference evidence="2" key="1">
    <citation type="submission" date="2020-02" db="EMBL/GenBank/DDBJ databases">
        <authorList>
            <person name="Meier V. D."/>
        </authorList>
    </citation>
    <scope>NUCLEOTIDE SEQUENCE</scope>
    <source>
        <strain evidence="2">AVDCRST_MAG89</strain>
    </source>
</reference>
<feature type="compositionally biased region" description="Gly residues" evidence="1">
    <location>
        <begin position="12"/>
        <end position="22"/>
    </location>
</feature>
<name>A0A6J4LVH8_9BACT</name>
<gene>
    <name evidence="2" type="ORF">AVDCRST_MAG89-2542</name>
</gene>
<feature type="non-terminal residue" evidence="2">
    <location>
        <position position="1"/>
    </location>
</feature>
<feature type="region of interest" description="Disordered" evidence="1">
    <location>
        <begin position="1"/>
        <end position="97"/>
    </location>
</feature>